<dbReference type="AlphaFoldDB" id="A0A2W1JP35"/>
<dbReference type="InterPro" id="IPR004358">
    <property type="entry name" value="Sig_transdc_His_kin-like_C"/>
</dbReference>
<dbReference type="FunFam" id="3.30.565.10:FF:000006">
    <property type="entry name" value="Sensor histidine kinase WalK"/>
    <property type="match status" value="1"/>
</dbReference>
<protein>
    <recommendedName>
        <fullName evidence="2">histidine kinase</fullName>
        <ecNumber evidence="2">2.7.13.3</ecNumber>
    </recommendedName>
</protein>
<keyword evidence="4 11" id="KW-0808">Transferase</keyword>
<reference evidence="11 12" key="1">
    <citation type="journal article" date="2018" name="Sci. Rep.">
        <title>A novel species of the marine cyanobacterium Acaryochloris with a unique pigment content and lifestyle.</title>
        <authorList>
            <person name="Partensky F."/>
            <person name="Six C."/>
            <person name="Ratin M."/>
            <person name="Garczarek L."/>
            <person name="Vaulot D."/>
            <person name="Probert I."/>
            <person name="Calteau A."/>
            <person name="Gourvil P."/>
            <person name="Marie D."/>
            <person name="Grebert T."/>
            <person name="Bouchier C."/>
            <person name="Le Panse S."/>
            <person name="Gachenot M."/>
            <person name="Rodriguez F."/>
            <person name="Garrido J.L."/>
        </authorList>
    </citation>
    <scope>NUCLEOTIDE SEQUENCE [LARGE SCALE GENOMIC DNA]</scope>
    <source>
        <strain evidence="11 12">RCC1774</strain>
    </source>
</reference>
<dbReference type="InterPro" id="IPR036890">
    <property type="entry name" value="HATPase_C_sf"/>
</dbReference>
<dbReference type="Pfam" id="PF02518">
    <property type="entry name" value="HATPase_c"/>
    <property type="match status" value="1"/>
</dbReference>
<proteinExistence type="predicted"/>
<evidence type="ECO:0000313" key="12">
    <source>
        <dbReference type="Proteomes" id="UP000248857"/>
    </source>
</evidence>
<dbReference type="PANTHER" id="PTHR43304:SF1">
    <property type="entry name" value="PAC DOMAIN-CONTAINING PROTEIN"/>
    <property type="match status" value="1"/>
</dbReference>
<dbReference type="InterPro" id="IPR005467">
    <property type="entry name" value="His_kinase_dom"/>
</dbReference>
<feature type="modified residue" description="4-aspartylphosphate" evidence="7">
    <location>
        <position position="59"/>
    </location>
</feature>
<dbReference type="InterPro" id="IPR011006">
    <property type="entry name" value="CheY-like_superfamily"/>
</dbReference>
<keyword evidence="8" id="KW-0175">Coiled coil</keyword>
<gene>
    <name evidence="11" type="primary">cph1_2</name>
    <name evidence="11" type="ORF">C1752_00306</name>
</gene>
<feature type="coiled-coil region" evidence="8">
    <location>
        <begin position="127"/>
        <end position="161"/>
    </location>
</feature>
<dbReference type="GO" id="GO:0000155">
    <property type="term" value="F:phosphorelay sensor kinase activity"/>
    <property type="evidence" value="ECO:0007669"/>
    <property type="project" value="InterPro"/>
</dbReference>
<keyword evidence="6" id="KW-0902">Two-component regulatory system</keyword>
<dbReference type="InterPro" id="IPR003594">
    <property type="entry name" value="HATPase_dom"/>
</dbReference>
<comment type="catalytic activity">
    <reaction evidence="1">
        <text>ATP + protein L-histidine = ADP + protein N-phospho-L-histidine.</text>
        <dbReference type="EC" id="2.7.13.3"/>
    </reaction>
</comment>
<dbReference type="PANTHER" id="PTHR43304">
    <property type="entry name" value="PHYTOCHROME-LIKE PROTEIN CPH1"/>
    <property type="match status" value="1"/>
</dbReference>
<dbReference type="SUPFAM" id="SSF52172">
    <property type="entry name" value="CheY-like"/>
    <property type="match status" value="1"/>
</dbReference>
<feature type="domain" description="Histidine kinase" evidence="9">
    <location>
        <begin position="168"/>
        <end position="388"/>
    </location>
</feature>
<dbReference type="OrthoDB" id="1927110at2"/>
<dbReference type="SUPFAM" id="SSF55874">
    <property type="entry name" value="ATPase domain of HSP90 chaperone/DNA topoisomerase II/histidine kinase"/>
    <property type="match status" value="1"/>
</dbReference>
<dbReference type="Pfam" id="PF00072">
    <property type="entry name" value="Response_reg"/>
    <property type="match status" value="1"/>
</dbReference>
<dbReference type="SMART" id="SM00388">
    <property type="entry name" value="HisKA"/>
    <property type="match status" value="1"/>
</dbReference>
<evidence type="ECO:0000256" key="3">
    <source>
        <dbReference type="ARBA" id="ARBA00022553"/>
    </source>
</evidence>
<organism evidence="11 12">
    <name type="scientific">Acaryochloris thomasi RCC1774</name>
    <dbReference type="NCBI Taxonomy" id="1764569"/>
    <lineage>
        <taxon>Bacteria</taxon>
        <taxon>Bacillati</taxon>
        <taxon>Cyanobacteriota</taxon>
        <taxon>Cyanophyceae</taxon>
        <taxon>Acaryochloridales</taxon>
        <taxon>Acaryochloridaceae</taxon>
        <taxon>Acaryochloris</taxon>
        <taxon>Acaryochloris thomasi</taxon>
    </lineage>
</organism>
<dbReference type="InterPro" id="IPR052162">
    <property type="entry name" value="Sensor_kinase/Photoreceptor"/>
</dbReference>
<feature type="domain" description="Response regulatory" evidence="10">
    <location>
        <begin position="7"/>
        <end position="124"/>
    </location>
</feature>
<dbReference type="Gene3D" id="1.10.287.130">
    <property type="match status" value="1"/>
</dbReference>
<dbReference type="Pfam" id="PF00512">
    <property type="entry name" value="HisKA"/>
    <property type="match status" value="1"/>
</dbReference>
<dbReference type="Gene3D" id="3.30.565.10">
    <property type="entry name" value="Histidine kinase-like ATPase, C-terminal domain"/>
    <property type="match status" value="1"/>
</dbReference>
<dbReference type="Gene3D" id="3.40.50.2300">
    <property type="match status" value="1"/>
</dbReference>
<dbReference type="PROSITE" id="PS50109">
    <property type="entry name" value="HIS_KIN"/>
    <property type="match status" value="1"/>
</dbReference>
<evidence type="ECO:0000256" key="7">
    <source>
        <dbReference type="PROSITE-ProRule" id="PRU00169"/>
    </source>
</evidence>
<accession>A0A2W1JP35</accession>
<comment type="caution">
    <text evidence="11">The sequence shown here is derived from an EMBL/GenBank/DDBJ whole genome shotgun (WGS) entry which is preliminary data.</text>
</comment>
<evidence type="ECO:0000259" key="10">
    <source>
        <dbReference type="PROSITE" id="PS50110"/>
    </source>
</evidence>
<dbReference type="InterPro" id="IPR003661">
    <property type="entry name" value="HisK_dim/P_dom"/>
</dbReference>
<dbReference type="PRINTS" id="PR00344">
    <property type="entry name" value="BCTRLSENSOR"/>
</dbReference>
<dbReference type="EMBL" id="PQWO01000001">
    <property type="protein sequence ID" value="PZD75108.1"/>
    <property type="molecule type" value="Genomic_DNA"/>
</dbReference>
<dbReference type="Proteomes" id="UP000248857">
    <property type="component" value="Unassembled WGS sequence"/>
</dbReference>
<dbReference type="InterPro" id="IPR001789">
    <property type="entry name" value="Sig_transdc_resp-reg_receiver"/>
</dbReference>
<dbReference type="CDD" id="cd00082">
    <property type="entry name" value="HisKA"/>
    <property type="match status" value="1"/>
</dbReference>
<evidence type="ECO:0000256" key="6">
    <source>
        <dbReference type="ARBA" id="ARBA00023012"/>
    </source>
</evidence>
<evidence type="ECO:0000256" key="5">
    <source>
        <dbReference type="ARBA" id="ARBA00022777"/>
    </source>
</evidence>
<dbReference type="InterPro" id="IPR036097">
    <property type="entry name" value="HisK_dim/P_sf"/>
</dbReference>
<dbReference type="PROSITE" id="PS50110">
    <property type="entry name" value="RESPONSE_REGULATORY"/>
    <property type="match status" value="1"/>
</dbReference>
<evidence type="ECO:0000256" key="8">
    <source>
        <dbReference type="SAM" id="Coils"/>
    </source>
</evidence>
<evidence type="ECO:0000313" key="11">
    <source>
        <dbReference type="EMBL" id="PZD75108.1"/>
    </source>
</evidence>
<dbReference type="CDD" id="cd00156">
    <property type="entry name" value="REC"/>
    <property type="match status" value="1"/>
</dbReference>
<evidence type="ECO:0000259" key="9">
    <source>
        <dbReference type="PROSITE" id="PS50109"/>
    </source>
</evidence>
<evidence type="ECO:0000256" key="4">
    <source>
        <dbReference type="ARBA" id="ARBA00022679"/>
    </source>
</evidence>
<dbReference type="SMART" id="SM00448">
    <property type="entry name" value="REC"/>
    <property type="match status" value="1"/>
</dbReference>
<dbReference type="SUPFAM" id="SSF47384">
    <property type="entry name" value="Homodimeric domain of signal transducing histidine kinase"/>
    <property type="match status" value="1"/>
</dbReference>
<name>A0A2W1JP35_9CYAN</name>
<dbReference type="EC" id="2.7.13.3" evidence="2"/>
<keyword evidence="5" id="KW-0418">Kinase</keyword>
<dbReference type="SMART" id="SM00387">
    <property type="entry name" value="HATPase_c"/>
    <property type="match status" value="1"/>
</dbReference>
<keyword evidence="12" id="KW-1185">Reference proteome</keyword>
<keyword evidence="3 7" id="KW-0597">Phosphoprotein</keyword>
<evidence type="ECO:0000256" key="1">
    <source>
        <dbReference type="ARBA" id="ARBA00000085"/>
    </source>
</evidence>
<dbReference type="RefSeq" id="WP_110984288.1">
    <property type="nucleotide sequence ID" value="NZ_CAWNWM010000001.1"/>
</dbReference>
<sequence length="404" mass="45722">MVDQAIQVLLVEDDEDDYLLIRDLLSEVPEQRFQLDWVKTFSEAADQIQRQPYSVYLVDYRLGEQNGLELMALVNQQDAPAPEIILSGQGDRNLDITALKSGAADYLDKADLQASLLEHYIRASIERNRAQLALQESEKRYRDLYQQEKLLRSELARANTELKDFAHTASHDLQEPLRAVSGHISLLQDKLFDDRSVLTQDAEVQEYFGFIAAGTRRMQTLVHDLLVYSRVGTRDLVLKDVDCGESVEDAIANLHIAITEAKAEIIYDDLPHLRADATQMMQLFQNLISNAIKFRHPDTPPHITIQADPIPAAQWRFSITDNGIGIDLEECDRIFKIFKRLHTQQEFAGTGMGLTVCEKIVDRHGGKIWAESQPGAGATFWFILPQNPPERIDPPLPNPPTLDA</sequence>
<evidence type="ECO:0000256" key="2">
    <source>
        <dbReference type="ARBA" id="ARBA00012438"/>
    </source>
</evidence>